<sequence length="233" mass="26230">MDEINTIPNNLLTLFDFKMIYKFLDNANLGNGSKGKSTLGPNTSVSDMTFVETGGILYYIRKYYRLDKSGCESKQTDTIDYKLLAGIIFYEWAITGSWDQFIIFSECRPGIAALVSRSEGVVLVGKGASERLLRGAAHGQSEAQVEIRLHRFVHSPVPKNILLCPLCRFMENDFGSPHLTNIILGNSYHRHDLRTVSSDEIYNIDSVISSVSRSEANLGRKVEQPRINTWIEM</sequence>
<dbReference type="AlphaFoldDB" id="A0A0C2N8I8"/>
<protein>
    <submittedName>
        <fullName evidence="1">Uncharacterized protein</fullName>
    </submittedName>
</protein>
<accession>A0A0C2N8I8</accession>
<keyword evidence="2" id="KW-1185">Reference proteome</keyword>
<gene>
    <name evidence="1" type="ORF">RF11_11839</name>
</gene>
<dbReference type="Proteomes" id="UP000031668">
    <property type="component" value="Unassembled WGS sequence"/>
</dbReference>
<organism evidence="1 2">
    <name type="scientific">Thelohanellus kitauei</name>
    <name type="common">Myxosporean</name>
    <dbReference type="NCBI Taxonomy" id="669202"/>
    <lineage>
        <taxon>Eukaryota</taxon>
        <taxon>Metazoa</taxon>
        <taxon>Cnidaria</taxon>
        <taxon>Myxozoa</taxon>
        <taxon>Myxosporea</taxon>
        <taxon>Bivalvulida</taxon>
        <taxon>Platysporina</taxon>
        <taxon>Myxobolidae</taxon>
        <taxon>Thelohanellus</taxon>
    </lineage>
</organism>
<dbReference type="EMBL" id="JWZT01002137">
    <property type="protein sequence ID" value="KII70232.1"/>
    <property type="molecule type" value="Genomic_DNA"/>
</dbReference>
<evidence type="ECO:0000313" key="1">
    <source>
        <dbReference type="EMBL" id="KII70232.1"/>
    </source>
</evidence>
<proteinExistence type="predicted"/>
<evidence type="ECO:0000313" key="2">
    <source>
        <dbReference type="Proteomes" id="UP000031668"/>
    </source>
</evidence>
<comment type="caution">
    <text evidence="1">The sequence shown here is derived from an EMBL/GenBank/DDBJ whole genome shotgun (WGS) entry which is preliminary data.</text>
</comment>
<name>A0A0C2N8I8_THEKT</name>
<reference evidence="1 2" key="1">
    <citation type="journal article" date="2014" name="Genome Biol. Evol.">
        <title>The genome of the myxosporean Thelohanellus kitauei shows adaptations to nutrient acquisition within its fish host.</title>
        <authorList>
            <person name="Yang Y."/>
            <person name="Xiong J."/>
            <person name="Zhou Z."/>
            <person name="Huo F."/>
            <person name="Miao W."/>
            <person name="Ran C."/>
            <person name="Liu Y."/>
            <person name="Zhang J."/>
            <person name="Feng J."/>
            <person name="Wang M."/>
            <person name="Wang M."/>
            <person name="Wang L."/>
            <person name="Yao B."/>
        </authorList>
    </citation>
    <scope>NUCLEOTIDE SEQUENCE [LARGE SCALE GENOMIC DNA]</scope>
    <source>
        <strain evidence="1">Wuqing</strain>
    </source>
</reference>